<reference evidence="10" key="2">
    <citation type="submission" date="2025-08" db="UniProtKB">
        <authorList>
            <consortium name="Ensembl"/>
        </authorList>
    </citation>
    <scope>IDENTIFICATION</scope>
</reference>
<keyword evidence="11" id="KW-1185">Reference proteome</keyword>
<reference evidence="11" key="1">
    <citation type="submission" date="2018-06" db="EMBL/GenBank/DDBJ databases">
        <title>Genome assembly of Danube salmon.</title>
        <authorList>
            <person name="Macqueen D.J."/>
            <person name="Gundappa M.K."/>
        </authorList>
    </citation>
    <scope>NUCLEOTIDE SEQUENCE [LARGE SCALE GENOMIC DNA]</scope>
</reference>
<dbReference type="GeneTree" id="ENSGT00530000063868"/>
<dbReference type="AlphaFoldDB" id="A0A4W5R4I9"/>
<dbReference type="GO" id="GO:0010591">
    <property type="term" value="P:regulation of lamellipodium assembly"/>
    <property type="evidence" value="ECO:0007669"/>
    <property type="project" value="TreeGrafter"/>
</dbReference>
<dbReference type="CDD" id="cd11285">
    <property type="entry name" value="ADF_Twf-N_like"/>
    <property type="match status" value="1"/>
</dbReference>
<reference evidence="10" key="3">
    <citation type="submission" date="2025-09" db="UniProtKB">
        <authorList>
            <consortium name="Ensembl"/>
        </authorList>
    </citation>
    <scope>IDENTIFICATION</scope>
</reference>
<keyword evidence="4" id="KW-0963">Cytoplasm</keyword>
<evidence type="ECO:0000256" key="2">
    <source>
        <dbReference type="ARBA" id="ARBA00004556"/>
    </source>
</evidence>
<proteinExistence type="inferred from homology"/>
<dbReference type="GO" id="GO:0005884">
    <property type="term" value="C:actin filament"/>
    <property type="evidence" value="ECO:0007669"/>
    <property type="project" value="TreeGrafter"/>
</dbReference>
<dbReference type="Gene3D" id="3.40.20.10">
    <property type="entry name" value="Severin"/>
    <property type="match status" value="2"/>
</dbReference>
<dbReference type="PROSITE" id="PS51263">
    <property type="entry name" value="ADF_H"/>
    <property type="match status" value="1"/>
</dbReference>
<dbReference type="InterPro" id="IPR029006">
    <property type="entry name" value="ADF-H/Gelsolin-like_dom_sf"/>
</dbReference>
<organism evidence="10 11">
    <name type="scientific">Hucho hucho</name>
    <name type="common">huchen</name>
    <dbReference type="NCBI Taxonomy" id="62062"/>
    <lineage>
        <taxon>Eukaryota</taxon>
        <taxon>Metazoa</taxon>
        <taxon>Chordata</taxon>
        <taxon>Craniata</taxon>
        <taxon>Vertebrata</taxon>
        <taxon>Euteleostomi</taxon>
        <taxon>Actinopterygii</taxon>
        <taxon>Neopterygii</taxon>
        <taxon>Teleostei</taxon>
        <taxon>Protacanthopterygii</taxon>
        <taxon>Salmoniformes</taxon>
        <taxon>Salmonidae</taxon>
        <taxon>Salmoninae</taxon>
        <taxon>Hucho</taxon>
    </lineage>
</organism>
<evidence type="ECO:0000256" key="6">
    <source>
        <dbReference type="ARBA" id="ARBA00023203"/>
    </source>
</evidence>
<feature type="domain" description="ADF-H" evidence="9">
    <location>
        <begin position="1"/>
        <end position="99"/>
    </location>
</feature>
<evidence type="ECO:0000313" key="11">
    <source>
        <dbReference type="Proteomes" id="UP000314982"/>
    </source>
</evidence>
<dbReference type="GO" id="GO:0010976">
    <property type="term" value="P:positive regulation of neuron projection development"/>
    <property type="evidence" value="ECO:0007669"/>
    <property type="project" value="TreeGrafter"/>
</dbReference>
<sequence length="294" mass="34030">MSHQTGIHGKCTLGGPAQSLENDYDHFLLPLLNAQGYEWIFITWSPDQSPVRDKMVYAATCATLKKEFGGDHIKDEMFGTVEVCGLESLNQKHFDLTLSQDTFYTKVFTCISFFYFLTGLAFHLQEEAKRSLQQLKQKRINSIQLVSWPYITNIQNKYFPFACGLSLFQTKLTETCELPYRIPTNTPRYHFFIFKYSHQGQQQEALLFIYSMPGYSCSVKERMLYSRCKNRPLDEMEIDGGDVLAEEFLYDEVHPIEHTLKQAFATWTRREEGQQAPHQGAILRPPFGKSDHDS</sequence>
<feature type="region of interest" description="Disordered" evidence="8">
    <location>
        <begin position="270"/>
        <end position="294"/>
    </location>
</feature>
<protein>
    <submittedName>
        <fullName evidence="10">Twinfilin actin-binding protein 2b</fullName>
    </submittedName>
</protein>
<evidence type="ECO:0000313" key="10">
    <source>
        <dbReference type="Ensembl" id="ENSHHUP00000079494.1"/>
    </source>
</evidence>
<dbReference type="GO" id="GO:0048471">
    <property type="term" value="C:perinuclear region of cytoplasm"/>
    <property type="evidence" value="ECO:0007669"/>
    <property type="project" value="UniProtKB-SubCell"/>
</dbReference>
<dbReference type="Pfam" id="PF00241">
    <property type="entry name" value="Cofilin_ADF"/>
    <property type="match status" value="2"/>
</dbReference>
<dbReference type="GO" id="GO:0051015">
    <property type="term" value="F:actin filament binding"/>
    <property type="evidence" value="ECO:0007669"/>
    <property type="project" value="TreeGrafter"/>
</dbReference>
<evidence type="ECO:0000256" key="5">
    <source>
        <dbReference type="ARBA" id="ARBA00022737"/>
    </source>
</evidence>
<dbReference type="GO" id="GO:0003785">
    <property type="term" value="F:actin monomer binding"/>
    <property type="evidence" value="ECO:0007669"/>
    <property type="project" value="TreeGrafter"/>
</dbReference>
<dbReference type="Proteomes" id="UP000314982">
    <property type="component" value="Unassembled WGS sequence"/>
</dbReference>
<dbReference type="SMART" id="SM00102">
    <property type="entry name" value="ADF"/>
    <property type="match status" value="1"/>
</dbReference>
<dbReference type="PANTHER" id="PTHR13759">
    <property type="entry name" value="TWINFILIN"/>
    <property type="match status" value="1"/>
</dbReference>
<dbReference type="GO" id="GO:0030016">
    <property type="term" value="C:myofibril"/>
    <property type="evidence" value="ECO:0007669"/>
    <property type="project" value="TreeGrafter"/>
</dbReference>
<dbReference type="Ensembl" id="ENSHHUT00000082052.1">
    <property type="protein sequence ID" value="ENSHHUP00000079494.1"/>
    <property type="gene ID" value="ENSHHUG00000046292.1"/>
</dbReference>
<evidence type="ECO:0000256" key="8">
    <source>
        <dbReference type="SAM" id="MobiDB-lite"/>
    </source>
</evidence>
<evidence type="ECO:0000256" key="3">
    <source>
        <dbReference type="ARBA" id="ARBA00009557"/>
    </source>
</evidence>
<keyword evidence="5" id="KW-0677">Repeat</keyword>
<keyword evidence="6" id="KW-0009">Actin-binding</keyword>
<dbReference type="PANTHER" id="PTHR13759:SF9">
    <property type="entry name" value="TWINFILIN-2"/>
    <property type="match status" value="1"/>
</dbReference>
<dbReference type="InterPro" id="IPR028458">
    <property type="entry name" value="Twinfilin"/>
</dbReference>
<evidence type="ECO:0000256" key="1">
    <source>
        <dbReference type="ARBA" id="ARBA00004245"/>
    </source>
</evidence>
<dbReference type="GO" id="GO:0051016">
    <property type="term" value="P:barbed-end actin filament capping"/>
    <property type="evidence" value="ECO:0007669"/>
    <property type="project" value="TreeGrafter"/>
</dbReference>
<accession>A0A4W5R4I9</accession>
<dbReference type="InterPro" id="IPR002108">
    <property type="entry name" value="ADF-H"/>
</dbReference>
<evidence type="ECO:0000256" key="7">
    <source>
        <dbReference type="ARBA" id="ARBA00023212"/>
    </source>
</evidence>
<evidence type="ECO:0000256" key="4">
    <source>
        <dbReference type="ARBA" id="ARBA00022490"/>
    </source>
</evidence>
<evidence type="ECO:0000259" key="9">
    <source>
        <dbReference type="PROSITE" id="PS51263"/>
    </source>
</evidence>
<keyword evidence="7" id="KW-0206">Cytoskeleton</keyword>
<dbReference type="GO" id="GO:0030042">
    <property type="term" value="P:actin filament depolymerization"/>
    <property type="evidence" value="ECO:0007669"/>
    <property type="project" value="TreeGrafter"/>
</dbReference>
<dbReference type="SUPFAM" id="SSF55753">
    <property type="entry name" value="Actin depolymerizing proteins"/>
    <property type="match status" value="2"/>
</dbReference>
<dbReference type="FunFam" id="3.40.20.10:FF:000007">
    <property type="entry name" value="Twinfilin-1 isoform 1"/>
    <property type="match status" value="1"/>
</dbReference>
<name>A0A4W5R4I9_9TELE</name>
<comment type="similarity">
    <text evidence="3">Belongs to the actin-binding proteins ADF family. Twinfilin subfamily.</text>
</comment>
<comment type="subcellular location">
    <subcellularLocation>
        <location evidence="1">Cytoplasm</location>
        <location evidence="1">Cytoskeleton</location>
    </subcellularLocation>
    <subcellularLocation>
        <location evidence="2">Cytoplasm</location>
        <location evidence="2">Perinuclear region</location>
    </subcellularLocation>
</comment>